<keyword evidence="7" id="KW-0539">Nucleus</keyword>
<comment type="cofactor">
    <cofactor evidence="1">
        <name>a divalent metal cation</name>
        <dbReference type="ChEBI" id="CHEBI:60240"/>
    </cofactor>
</comment>
<evidence type="ECO:0000256" key="7">
    <source>
        <dbReference type="ARBA" id="ARBA00023242"/>
    </source>
</evidence>
<dbReference type="GO" id="GO:0016787">
    <property type="term" value="F:hydrolase activity"/>
    <property type="evidence" value="ECO:0007669"/>
    <property type="project" value="UniProtKB-KW"/>
</dbReference>
<dbReference type="AlphaFoldDB" id="A0A9E7FSM7"/>
<evidence type="ECO:0000259" key="8">
    <source>
        <dbReference type="Pfam" id="PF13359"/>
    </source>
</evidence>
<sequence length="623" mass="69641">MVVPRQSHSQPNRALPGQRYAPHFPNRACRWIQFHARGCNLINNTWLSMLSKKGSLRHGYQFTVTYLAIKDEPNVHCTSDDYRTVITKTVLRYLIQPGKEAAVWPNISESKGVPPSLPYLPAALPLRKAAAAPPVPSHNILSPTNLFLFLPPPFLLHNWPCMPPPATLGRCPHPDPTDLLYILPLLLARPKGSSLRTCSSPSLPSSNSISLVSSDPFWTLSVGFAELPCRVLGGRAVIMGPVRGLKKRKRAGKNAAARVTAAAPGSGDWWDDFSRRIAGHLSKEPRKFESIFKISRKTFNYICSLVGVDLMARTSNFAFTDGKILSLEDQVAIALRRLSSGESLLNIGVSFGMNHSTVSQVTWRFVEAMEEKGIHHLKWPTSPEMEDIKSKFEGIQGLPNCCGAIDTTHIMMCLPSVDASNKVWVDYEKKHSMVLQAVVDPDLRFLDIITGWPGSMNEVPVLRSSGFFKMCEKGTRLNGEKVELPEKLEVREYVIGDSGFPLLPWLLTPYQGKDLSDAKIEFNKRLSATTMVAQRALARLKGMWKIIQGEMWRPDKHRLPRIIYVCCLLHNIAIDLEDEVRDAMPSSDEHDTSYKQQFCDIADGNGSILRDKLSRYLSGRLPP</sequence>
<dbReference type="OrthoDB" id="2668416at2759"/>
<accession>A0A9E7FSM7</accession>
<organism evidence="9 11">
    <name type="scientific">Musa troglodytarum</name>
    <name type="common">fe'i banana</name>
    <dbReference type="NCBI Taxonomy" id="320322"/>
    <lineage>
        <taxon>Eukaryota</taxon>
        <taxon>Viridiplantae</taxon>
        <taxon>Streptophyta</taxon>
        <taxon>Embryophyta</taxon>
        <taxon>Tracheophyta</taxon>
        <taxon>Spermatophyta</taxon>
        <taxon>Magnoliopsida</taxon>
        <taxon>Liliopsida</taxon>
        <taxon>Zingiberales</taxon>
        <taxon>Musaceae</taxon>
        <taxon>Musa</taxon>
    </lineage>
</organism>
<keyword evidence="6" id="KW-0378">Hydrolase</keyword>
<evidence type="ECO:0000256" key="3">
    <source>
        <dbReference type="ARBA" id="ARBA00006958"/>
    </source>
</evidence>
<dbReference type="Pfam" id="PF13359">
    <property type="entry name" value="DDE_Tnp_4"/>
    <property type="match status" value="1"/>
</dbReference>
<protein>
    <recommendedName>
        <fullName evidence="8">DDE Tnp4 domain-containing protein</fullName>
    </recommendedName>
</protein>
<reference evidence="9" key="1">
    <citation type="submission" date="2022-05" db="EMBL/GenBank/DDBJ databases">
        <title>The Musa troglodytarum L. genome provides insights into the mechanism of non-climacteric behaviour and enrichment of carotenoids.</title>
        <authorList>
            <person name="Wang J."/>
        </authorList>
    </citation>
    <scope>NUCLEOTIDE SEQUENCE</scope>
    <source>
        <tissue evidence="9">Leaf</tissue>
    </source>
</reference>
<dbReference type="InterPro" id="IPR045249">
    <property type="entry name" value="HARBI1-like"/>
</dbReference>
<dbReference type="PANTHER" id="PTHR22930">
    <property type="match status" value="1"/>
</dbReference>
<evidence type="ECO:0000313" key="10">
    <source>
        <dbReference type="EMBL" id="URE07030.1"/>
    </source>
</evidence>
<comment type="subcellular location">
    <subcellularLocation>
        <location evidence="2">Nucleus</location>
    </subcellularLocation>
</comment>
<dbReference type="EMBL" id="CP097507">
    <property type="protein sequence ID" value="URE00242.1"/>
    <property type="molecule type" value="Genomic_DNA"/>
</dbReference>
<comment type="similarity">
    <text evidence="3">Belongs to the HARBI1 family.</text>
</comment>
<evidence type="ECO:0000256" key="4">
    <source>
        <dbReference type="ARBA" id="ARBA00022722"/>
    </source>
</evidence>
<evidence type="ECO:0000313" key="11">
    <source>
        <dbReference type="Proteomes" id="UP001055439"/>
    </source>
</evidence>
<dbReference type="PANTHER" id="PTHR22930:SF291">
    <property type="entry name" value="EXPRESSED PROTEIN"/>
    <property type="match status" value="1"/>
</dbReference>
<dbReference type="GO" id="GO:0046872">
    <property type="term" value="F:metal ion binding"/>
    <property type="evidence" value="ECO:0007669"/>
    <property type="project" value="UniProtKB-KW"/>
</dbReference>
<evidence type="ECO:0000256" key="6">
    <source>
        <dbReference type="ARBA" id="ARBA00022801"/>
    </source>
</evidence>
<dbReference type="InterPro" id="IPR027806">
    <property type="entry name" value="HARBI1_dom"/>
</dbReference>
<keyword evidence="5" id="KW-0479">Metal-binding</keyword>
<feature type="domain" description="DDE Tnp4" evidence="8">
    <location>
        <begin position="405"/>
        <end position="571"/>
    </location>
</feature>
<keyword evidence="4" id="KW-0540">Nuclease</keyword>
<name>A0A9E7FSM7_9LILI</name>
<gene>
    <name evidence="9" type="ORF">MUK42_19271</name>
    <name evidence="10" type="ORF">MUK42_37091</name>
</gene>
<dbReference type="GO" id="GO:0005634">
    <property type="term" value="C:nucleus"/>
    <property type="evidence" value="ECO:0007669"/>
    <property type="project" value="UniProtKB-SubCell"/>
</dbReference>
<evidence type="ECO:0000256" key="5">
    <source>
        <dbReference type="ARBA" id="ARBA00022723"/>
    </source>
</evidence>
<dbReference type="Proteomes" id="UP001055439">
    <property type="component" value="Chromosome 5"/>
</dbReference>
<proteinExistence type="inferred from homology"/>
<keyword evidence="11" id="KW-1185">Reference proteome</keyword>
<evidence type="ECO:0000256" key="2">
    <source>
        <dbReference type="ARBA" id="ARBA00004123"/>
    </source>
</evidence>
<dbReference type="GO" id="GO:0004518">
    <property type="term" value="F:nuclease activity"/>
    <property type="evidence" value="ECO:0007669"/>
    <property type="project" value="UniProtKB-KW"/>
</dbReference>
<evidence type="ECO:0000256" key="1">
    <source>
        <dbReference type="ARBA" id="ARBA00001968"/>
    </source>
</evidence>
<evidence type="ECO:0000313" key="9">
    <source>
        <dbReference type="EMBL" id="URE00242.1"/>
    </source>
</evidence>
<dbReference type="EMBL" id="CP097507">
    <property type="protein sequence ID" value="URE07030.1"/>
    <property type="molecule type" value="Genomic_DNA"/>
</dbReference>